<evidence type="ECO:0000313" key="3">
    <source>
        <dbReference type="Proteomes" id="UP000816034"/>
    </source>
</evidence>
<protein>
    <submittedName>
        <fullName evidence="2">Uncharacterized protein</fullName>
    </submittedName>
</protein>
<dbReference type="RefSeq" id="XP_044551124.1">
    <property type="nucleotide sequence ID" value="XM_044691555.1"/>
</dbReference>
<evidence type="ECO:0000313" key="2">
    <source>
        <dbReference type="EMBL" id="KAG2387132.1"/>
    </source>
</evidence>
<evidence type="ECO:0000256" key="1">
    <source>
        <dbReference type="SAM" id="Phobius"/>
    </source>
</evidence>
<keyword evidence="1" id="KW-1133">Transmembrane helix</keyword>
<organism evidence="2 3">
    <name type="scientific">Naegleria lovaniensis</name>
    <name type="common">Amoeba</name>
    <dbReference type="NCBI Taxonomy" id="51637"/>
    <lineage>
        <taxon>Eukaryota</taxon>
        <taxon>Discoba</taxon>
        <taxon>Heterolobosea</taxon>
        <taxon>Tetramitia</taxon>
        <taxon>Eutetramitia</taxon>
        <taxon>Vahlkampfiidae</taxon>
        <taxon>Naegleria</taxon>
    </lineage>
</organism>
<keyword evidence="1" id="KW-0812">Transmembrane</keyword>
<feature type="transmembrane region" description="Helical" evidence="1">
    <location>
        <begin position="517"/>
        <end position="541"/>
    </location>
</feature>
<accession>A0AA88KR91</accession>
<dbReference type="AlphaFoldDB" id="A0AA88KR91"/>
<dbReference type="GeneID" id="68094623"/>
<dbReference type="SUPFAM" id="SSF53756">
    <property type="entry name" value="UDP-Glycosyltransferase/glycogen phosphorylase"/>
    <property type="match status" value="1"/>
</dbReference>
<reference evidence="2 3" key="1">
    <citation type="journal article" date="2018" name="BMC Genomics">
        <title>The genome of Naegleria lovaniensis, the basis for a comparative approach to unravel pathogenicity factors of the human pathogenic amoeba N. fowleri.</title>
        <authorList>
            <person name="Liechti N."/>
            <person name="Schurch N."/>
            <person name="Bruggmann R."/>
            <person name="Wittwer M."/>
        </authorList>
    </citation>
    <scope>NUCLEOTIDE SEQUENCE [LARGE SCALE GENOMIC DNA]</scope>
    <source>
        <strain evidence="2 3">ATCC 30569</strain>
    </source>
</reference>
<dbReference type="EMBL" id="PYSW02000014">
    <property type="protein sequence ID" value="KAG2387132.1"/>
    <property type="molecule type" value="Genomic_DNA"/>
</dbReference>
<keyword evidence="1" id="KW-0472">Membrane</keyword>
<gene>
    <name evidence="2" type="ORF">C9374_002167</name>
</gene>
<name>A0AA88KR91_NAELO</name>
<proteinExistence type="predicted"/>
<sequence length="553" mass="64319">MIGLHYREGLERLLKTKRREDEEWTHYERDLFYYTRVKPTLLSMPQWIHDWLDSNFTIFGNGQKDATANTEIPAWVPKVLGTRFLGDVYLAMIAMGMGHGTTLRKIIFEQLQIIEQVQPMAMMNEIDISSLIAAHLAQVPIMETLSTPILEGRHSSYMSYFVNSVVSQLLKDMNSNQDLHFEQYQTLDDIRAAHSHLKVIYAIPELESDFIRERPNVSFVGHIQPPSCVHGLKRVQDKLRALEAFKEQVRKHYPNQRVIFAYFGKGSVAFHKIEKEIPLLCQLLNSNNQIHQELDQTKEDESSLNTTVIPYHSYVAHSSVQKPYTLLNYTHFSNWYNGDELSAISELTMSHGGANSVIQSLYFGVPTLVNSGYMFERAFNGFSAQKVGGGVLLDPEEFSHLRIYEKLFANSQILKEMKQSLKPIQYSLLERNGAEQLLDDMEKWLSLKRNVPNESTEFTNHLEKQISQLPEQVQSFYQRQQQRLKLEIIPRMKLLIEKELEMEQSWLGSIYLLRRNYGILILMWLSLIFIVIPMTLVWCCVTRVTTSRRRFED</sequence>
<dbReference type="Proteomes" id="UP000816034">
    <property type="component" value="Unassembled WGS sequence"/>
</dbReference>
<comment type="caution">
    <text evidence="2">The sequence shown here is derived from an EMBL/GenBank/DDBJ whole genome shotgun (WGS) entry which is preliminary data.</text>
</comment>
<keyword evidence="3" id="KW-1185">Reference proteome</keyword>
<dbReference type="Gene3D" id="3.40.50.2000">
    <property type="entry name" value="Glycogen Phosphorylase B"/>
    <property type="match status" value="1"/>
</dbReference>